<sequence length="216" mass="24080">MQITWNGFSSFEITTKTANGDVRLVTDPYQNATGLRFPRTLQAEILLSSHDEDEANNFEAVAGEPYVIDLPGEFEVKSVFVFGIQAPLKREEKGMRVKNLIFRMEAEGMKLAHLGALDRALTDEELQKLGNIDILMVPVGGGRVLGPKLAFEVISQIEPRIVIPMTHMVPGAKEELGSVDEFCKVLGACRREDMNKFKVSRTDLPEDDMLIVSLTR</sequence>
<evidence type="ECO:0008006" key="3">
    <source>
        <dbReference type="Google" id="ProtNLM"/>
    </source>
</evidence>
<dbReference type="AlphaFoldDB" id="A0A2M8LHU3"/>
<evidence type="ECO:0000313" key="1">
    <source>
        <dbReference type="EMBL" id="PJE77009.1"/>
    </source>
</evidence>
<dbReference type="SUPFAM" id="SSF56281">
    <property type="entry name" value="Metallo-hydrolase/oxidoreductase"/>
    <property type="match status" value="1"/>
</dbReference>
<comment type="caution">
    <text evidence="1">The sequence shown here is derived from an EMBL/GenBank/DDBJ whole genome shotgun (WGS) entry which is preliminary data.</text>
</comment>
<proteinExistence type="predicted"/>
<dbReference type="Gene3D" id="3.60.15.10">
    <property type="entry name" value="Ribonuclease Z/Hydroxyacylglutathione hydrolase-like"/>
    <property type="match status" value="1"/>
</dbReference>
<name>A0A2M8LHU3_9BACT</name>
<dbReference type="EMBL" id="PFEU01000007">
    <property type="protein sequence ID" value="PJE77009.1"/>
    <property type="molecule type" value="Genomic_DNA"/>
</dbReference>
<dbReference type="PANTHER" id="PTHR39189:SF1">
    <property type="entry name" value="UPF0173 METAL-DEPENDENT HYDROLASE YTKL"/>
    <property type="match status" value="1"/>
</dbReference>
<accession>A0A2M8LHU3</accession>
<evidence type="ECO:0000313" key="2">
    <source>
        <dbReference type="Proteomes" id="UP000231436"/>
    </source>
</evidence>
<dbReference type="PANTHER" id="PTHR39189">
    <property type="entry name" value="UPF0173 METAL-DEPENDENT HYDROLASE YTKL"/>
    <property type="match status" value="1"/>
</dbReference>
<organism evidence="1 2">
    <name type="scientific">Candidatus Uhrbacteria bacterium CG10_big_fil_rev_8_21_14_0_10_48_16</name>
    <dbReference type="NCBI Taxonomy" id="1975038"/>
    <lineage>
        <taxon>Bacteria</taxon>
        <taxon>Candidatus Uhriibacteriota</taxon>
    </lineage>
</organism>
<reference evidence="2" key="1">
    <citation type="submission" date="2017-09" db="EMBL/GenBank/DDBJ databases">
        <title>Depth-based differentiation of microbial function through sediment-hosted aquifers and enrichment of novel symbionts in the deep terrestrial subsurface.</title>
        <authorList>
            <person name="Probst A.J."/>
            <person name="Ladd B."/>
            <person name="Jarett J.K."/>
            <person name="Geller-Mcgrath D.E."/>
            <person name="Sieber C.M.K."/>
            <person name="Emerson J.B."/>
            <person name="Anantharaman K."/>
            <person name="Thomas B.C."/>
            <person name="Malmstrom R."/>
            <person name="Stieglmeier M."/>
            <person name="Klingl A."/>
            <person name="Woyke T."/>
            <person name="Ryan C.M."/>
            <person name="Banfield J.F."/>
        </authorList>
    </citation>
    <scope>NUCLEOTIDE SEQUENCE [LARGE SCALE GENOMIC DNA]</scope>
</reference>
<gene>
    <name evidence="1" type="ORF">COV05_01140</name>
</gene>
<dbReference type="Proteomes" id="UP000231436">
    <property type="component" value="Unassembled WGS sequence"/>
</dbReference>
<dbReference type="Pfam" id="PF13483">
    <property type="entry name" value="Lactamase_B_3"/>
    <property type="match status" value="1"/>
</dbReference>
<protein>
    <recommendedName>
        <fullName evidence="3">Lactamase</fullName>
    </recommendedName>
</protein>
<dbReference type="InterPro" id="IPR036866">
    <property type="entry name" value="RibonucZ/Hydroxyglut_hydro"/>
</dbReference>